<dbReference type="GO" id="GO:0020037">
    <property type="term" value="F:heme binding"/>
    <property type="evidence" value="ECO:0007669"/>
    <property type="project" value="InterPro"/>
</dbReference>
<dbReference type="GO" id="GO:0046872">
    <property type="term" value="F:metal ion binding"/>
    <property type="evidence" value="ECO:0007669"/>
    <property type="project" value="UniProtKB-KW"/>
</dbReference>
<feature type="domain" description="Cytochrome c" evidence="5">
    <location>
        <begin position="220"/>
        <end position="330"/>
    </location>
</feature>
<dbReference type="InterPro" id="IPR009056">
    <property type="entry name" value="Cyt_c-like_dom"/>
</dbReference>
<dbReference type="GO" id="GO:0009055">
    <property type="term" value="F:electron transfer activity"/>
    <property type="evidence" value="ECO:0007669"/>
    <property type="project" value="InterPro"/>
</dbReference>
<dbReference type="EMBL" id="JACHKT010000007">
    <property type="protein sequence ID" value="MBB6002719.1"/>
    <property type="molecule type" value="Genomic_DNA"/>
</dbReference>
<dbReference type="Gene3D" id="1.10.760.10">
    <property type="entry name" value="Cytochrome c-like domain"/>
    <property type="match status" value="2"/>
</dbReference>
<dbReference type="Pfam" id="PF02433">
    <property type="entry name" value="FixO"/>
    <property type="match status" value="1"/>
</dbReference>
<keyword evidence="2 4" id="KW-0479">Metal-binding</keyword>
<evidence type="ECO:0000256" key="1">
    <source>
        <dbReference type="ARBA" id="ARBA00022617"/>
    </source>
</evidence>
<evidence type="ECO:0000256" key="2">
    <source>
        <dbReference type="ARBA" id="ARBA00022723"/>
    </source>
</evidence>
<evidence type="ECO:0000256" key="3">
    <source>
        <dbReference type="ARBA" id="ARBA00023004"/>
    </source>
</evidence>
<evidence type="ECO:0000259" key="5">
    <source>
        <dbReference type="PROSITE" id="PS51007"/>
    </source>
</evidence>
<name>A0A841EMS8_9BACT</name>
<sequence>MDFFNNHIKLFVAALSLFLCLTFVVAILPALNNQENNAPLPTMTSLSLDEMEGKKLFIANGCVACHTQQVRNVEMDKVWGKRPSTAADYALNKRVDVWRNTATLMGTERTGPDLTDVGNRQPSLEWNLLHLFQPRAVVEQSIMPAYPWLFEEKSTLSAGDIEINVPDKYRNSTQKIVAKKEALQLVAYLQSLKQAELPDGSMPMKFLYERKQKSENTAESSLPDGQQIYVANCQSCHQANGEGLKGAFPALKGSPIVLGDDLELYVNIIMKGYDARAEFAVMPAVGSNNKLSAEEVTALINHERSSWGNSAKKVSKEEIRKIMDLIQTTKQ</sequence>
<dbReference type="InterPro" id="IPR036909">
    <property type="entry name" value="Cyt_c-like_dom_sf"/>
</dbReference>
<feature type="domain" description="Cytochrome c" evidence="5">
    <location>
        <begin position="48"/>
        <end position="193"/>
    </location>
</feature>
<accession>A0A841EMS8</accession>
<evidence type="ECO:0000313" key="7">
    <source>
        <dbReference type="Proteomes" id="UP000524404"/>
    </source>
</evidence>
<keyword evidence="1 4" id="KW-0349">Heme</keyword>
<dbReference type="InterPro" id="IPR051459">
    <property type="entry name" value="Cytochrome_c-type_DH"/>
</dbReference>
<proteinExistence type="predicted"/>
<reference evidence="6 7" key="1">
    <citation type="submission" date="2020-08" db="EMBL/GenBank/DDBJ databases">
        <title>Functional genomics of gut bacteria from endangered species of beetles.</title>
        <authorList>
            <person name="Carlos-Shanley C."/>
        </authorList>
    </citation>
    <scope>NUCLEOTIDE SEQUENCE [LARGE SCALE GENOMIC DNA]</scope>
    <source>
        <strain evidence="6 7">S00070</strain>
    </source>
</reference>
<dbReference type="PANTHER" id="PTHR35008:SF8">
    <property type="entry name" value="ALCOHOL DEHYDROGENASE CYTOCHROME C SUBUNIT"/>
    <property type="match status" value="1"/>
</dbReference>
<dbReference type="PROSITE" id="PS51007">
    <property type="entry name" value="CYTC"/>
    <property type="match status" value="2"/>
</dbReference>
<dbReference type="AlphaFoldDB" id="A0A841EMS8"/>
<keyword evidence="3 4" id="KW-0408">Iron</keyword>
<protein>
    <submittedName>
        <fullName evidence="6">Cytochrome c oxidase cbb3-type subunit 2</fullName>
    </submittedName>
</protein>
<dbReference type="PANTHER" id="PTHR35008">
    <property type="entry name" value="BLL4482 PROTEIN-RELATED"/>
    <property type="match status" value="1"/>
</dbReference>
<evidence type="ECO:0000313" key="6">
    <source>
        <dbReference type="EMBL" id="MBB6002719.1"/>
    </source>
</evidence>
<dbReference type="Proteomes" id="UP000524404">
    <property type="component" value="Unassembled WGS sequence"/>
</dbReference>
<comment type="caution">
    <text evidence="6">The sequence shown here is derived from an EMBL/GenBank/DDBJ whole genome shotgun (WGS) entry which is preliminary data.</text>
</comment>
<dbReference type="SUPFAM" id="SSF46626">
    <property type="entry name" value="Cytochrome c"/>
    <property type="match status" value="2"/>
</dbReference>
<organism evidence="6 7">
    <name type="scientific">Arcicella rosea</name>
    <dbReference type="NCBI Taxonomy" id="502909"/>
    <lineage>
        <taxon>Bacteria</taxon>
        <taxon>Pseudomonadati</taxon>
        <taxon>Bacteroidota</taxon>
        <taxon>Cytophagia</taxon>
        <taxon>Cytophagales</taxon>
        <taxon>Flectobacillaceae</taxon>
        <taxon>Arcicella</taxon>
    </lineage>
</organism>
<evidence type="ECO:0000256" key="4">
    <source>
        <dbReference type="PROSITE-ProRule" id="PRU00433"/>
    </source>
</evidence>
<gene>
    <name evidence="6" type="ORF">HNP25_001371</name>
</gene>
<dbReference type="Pfam" id="PF13442">
    <property type="entry name" value="Cytochrome_CBB3"/>
    <property type="match status" value="1"/>
</dbReference>
<dbReference type="RefSeq" id="WP_184132282.1">
    <property type="nucleotide sequence ID" value="NZ_JACHKT010000007.1"/>
</dbReference>
<keyword evidence="7" id="KW-1185">Reference proteome</keyword>
<dbReference type="InterPro" id="IPR003468">
    <property type="entry name" value="Cyt_c_oxidase_monohaem-su/FixO"/>
</dbReference>